<dbReference type="PANTHER" id="PTHR11662:SF77">
    <property type="entry name" value="MAJOR FACILITATOR SUPERFAMILY TRANSPORTER 17, ISOFORM F"/>
    <property type="match status" value="1"/>
</dbReference>
<feature type="compositionally biased region" description="Acidic residues" evidence="7">
    <location>
        <begin position="586"/>
        <end position="599"/>
    </location>
</feature>
<feature type="compositionally biased region" description="Polar residues" evidence="7">
    <location>
        <begin position="606"/>
        <end position="621"/>
    </location>
</feature>
<dbReference type="GO" id="GO:0015293">
    <property type="term" value="F:symporter activity"/>
    <property type="evidence" value="ECO:0007669"/>
    <property type="project" value="UniProtKB-KW"/>
</dbReference>
<evidence type="ECO:0000313" key="12">
    <source>
        <dbReference type="RefSeq" id="XP_005183284.1"/>
    </source>
</evidence>
<organism evidence="10">
    <name type="scientific">Musca domestica</name>
    <name type="common">House fly</name>
    <dbReference type="NCBI Taxonomy" id="7370"/>
    <lineage>
        <taxon>Eukaryota</taxon>
        <taxon>Metazoa</taxon>
        <taxon>Ecdysozoa</taxon>
        <taxon>Arthropoda</taxon>
        <taxon>Hexapoda</taxon>
        <taxon>Insecta</taxon>
        <taxon>Pterygota</taxon>
        <taxon>Neoptera</taxon>
        <taxon>Endopterygota</taxon>
        <taxon>Diptera</taxon>
        <taxon>Brachycera</taxon>
        <taxon>Muscomorpha</taxon>
        <taxon>Muscoidea</taxon>
        <taxon>Muscidae</taxon>
        <taxon>Musca</taxon>
    </lineage>
</organism>
<feature type="transmembrane region" description="Helical" evidence="8">
    <location>
        <begin position="351"/>
        <end position="369"/>
    </location>
</feature>
<feature type="transmembrane region" description="Helical" evidence="8">
    <location>
        <begin position="422"/>
        <end position="442"/>
    </location>
</feature>
<evidence type="ECO:0000256" key="1">
    <source>
        <dbReference type="ARBA" id="ARBA00004141"/>
    </source>
</evidence>
<dbReference type="CDD" id="cd17318">
    <property type="entry name" value="MFS_SLC17"/>
    <property type="match status" value="1"/>
</dbReference>
<gene>
    <name evidence="10" type="primary">101890145</name>
    <name evidence="12" type="synonym">LOC101890145</name>
</gene>
<evidence type="ECO:0000256" key="8">
    <source>
        <dbReference type="SAM" id="Phobius"/>
    </source>
</evidence>
<keyword evidence="3 8" id="KW-0812">Transmembrane</keyword>
<evidence type="ECO:0000259" key="9">
    <source>
        <dbReference type="PROSITE" id="PS50850"/>
    </source>
</evidence>
<evidence type="ECO:0000256" key="5">
    <source>
        <dbReference type="ARBA" id="ARBA00022989"/>
    </source>
</evidence>
<keyword evidence="11" id="KW-1185">Reference proteome</keyword>
<feature type="transmembrane region" description="Helical" evidence="8">
    <location>
        <begin position="203"/>
        <end position="222"/>
    </location>
</feature>
<dbReference type="Gene3D" id="1.20.1250.20">
    <property type="entry name" value="MFS general substrate transporter like domains"/>
    <property type="match status" value="1"/>
</dbReference>
<protein>
    <submittedName>
        <fullName evidence="12">Sialin</fullName>
    </submittedName>
</protein>
<dbReference type="InterPro" id="IPR020846">
    <property type="entry name" value="MFS_dom"/>
</dbReference>
<dbReference type="PROSITE" id="PS50850">
    <property type="entry name" value="MFS"/>
    <property type="match status" value="1"/>
</dbReference>
<evidence type="ECO:0000256" key="4">
    <source>
        <dbReference type="ARBA" id="ARBA00022847"/>
    </source>
</evidence>
<dbReference type="AlphaFoldDB" id="A0A1I8M7R2"/>
<dbReference type="Pfam" id="PF07690">
    <property type="entry name" value="MFS_1"/>
    <property type="match status" value="1"/>
</dbReference>
<feature type="transmembrane region" description="Helical" evidence="8">
    <location>
        <begin position="228"/>
        <end position="249"/>
    </location>
</feature>
<dbReference type="EnsemblMetazoa" id="MDOA002122-RA">
    <property type="protein sequence ID" value="MDOA002122-PA"/>
    <property type="gene ID" value="MDOA002122"/>
</dbReference>
<name>A0A1I8M7R2_MUSDO</name>
<dbReference type="OrthoDB" id="2985014at2759"/>
<dbReference type="STRING" id="7370.A0A1I8M7R2"/>
<dbReference type="SUPFAM" id="SSF103473">
    <property type="entry name" value="MFS general substrate transporter"/>
    <property type="match status" value="1"/>
</dbReference>
<keyword evidence="4" id="KW-0769">Symport</keyword>
<evidence type="ECO:0000256" key="2">
    <source>
        <dbReference type="ARBA" id="ARBA00022448"/>
    </source>
</evidence>
<feature type="region of interest" description="Disordered" evidence="7">
    <location>
        <begin position="556"/>
        <end position="621"/>
    </location>
</feature>
<dbReference type="InterPro" id="IPR050382">
    <property type="entry name" value="MFS_Na/Anion_cotransporter"/>
</dbReference>
<dbReference type="Proteomes" id="UP001652621">
    <property type="component" value="Unplaced"/>
</dbReference>
<feature type="region of interest" description="Disordered" evidence="7">
    <location>
        <begin position="17"/>
        <end position="37"/>
    </location>
</feature>
<dbReference type="RefSeq" id="XP_005183284.1">
    <property type="nucleotide sequence ID" value="XM_005183227.3"/>
</dbReference>
<dbReference type="InterPro" id="IPR011701">
    <property type="entry name" value="MFS"/>
</dbReference>
<feature type="transmembrane region" description="Helical" evidence="8">
    <location>
        <begin position="389"/>
        <end position="410"/>
    </location>
</feature>
<dbReference type="KEGG" id="mde:101890145"/>
<evidence type="ECO:0000256" key="3">
    <source>
        <dbReference type="ARBA" id="ARBA00022692"/>
    </source>
</evidence>
<feature type="transmembrane region" description="Helical" evidence="8">
    <location>
        <begin position="63"/>
        <end position="80"/>
    </location>
</feature>
<dbReference type="eggNOG" id="KOG2532">
    <property type="taxonomic scope" value="Eukaryota"/>
</dbReference>
<evidence type="ECO:0000313" key="11">
    <source>
        <dbReference type="Proteomes" id="UP001652621"/>
    </source>
</evidence>
<dbReference type="VEuPathDB" id="VectorBase:MDOMA2_010091"/>
<reference evidence="12" key="2">
    <citation type="submission" date="2025-04" db="UniProtKB">
        <authorList>
            <consortium name="RefSeq"/>
        </authorList>
    </citation>
    <scope>IDENTIFICATION</scope>
    <source>
        <strain evidence="12">Aabys</strain>
    </source>
</reference>
<feature type="domain" description="Major facilitator superfamily (MFS) profile" evidence="9">
    <location>
        <begin position="123"/>
        <end position="541"/>
    </location>
</feature>
<dbReference type="InterPro" id="IPR036259">
    <property type="entry name" value="MFS_trans_sf"/>
</dbReference>
<dbReference type="GO" id="GO:0006820">
    <property type="term" value="P:monoatomic anion transport"/>
    <property type="evidence" value="ECO:0007669"/>
    <property type="project" value="TreeGrafter"/>
</dbReference>
<keyword evidence="6 8" id="KW-0472">Membrane</keyword>
<evidence type="ECO:0000256" key="7">
    <source>
        <dbReference type="SAM" id="MobiDB-lite"/>
    </source>
</evidence>
<accession>A0A1I8M7R2</accession>
<dbReference type="PANTHER" id="PTHR11662">
    <property type="entry name" value="SOLUTE CARRIER FAMILY 17"/>
    <property type="match status" value="1"/>
</dbReference>
<dbReference type="VEuPathDB" id="VectorBase:MDOA002122"/>
<evidence type="ECO:0000256" key="6">
    <source>
        <dbReference type="ARBA" id="ARBA00023136"/>
    </source>
</evidence>
<reference evidence="10" key="1">
    <citation type="submission" date="2020-05" db="UniProtKB">
        <authorList>
            <consortium name="EnsemblMetazoa"/>
        </authorList>
    </citation>
    <scope>IDENTIFICATION</scope>
    <source>
        <strain evidence="10">Aabys</strain>
    </source>
</reference>
<dbReference type="FunFam" id="1.20.1250.20:FF:000003">
    <property type="entry name" value="Solute carrier family 17 member 3"/>
    <property type="match status" value="1"/>
</dbReference>
<proteinExistence type="predicted"/>
<feature type="transmembrane region" description="Helical" evidence="8">
    <location>
        <begin position="261"/>
        <end position="278"/>
    </location>
</feature>
<comment type="subcellular location">
    <subcellularLocation>
        <location evidence="1">Membrane</location>
        <topology evidence="1">Multi-pass membrane protein</topology>
    </subcellularLocation>
</comment>
<keyword evidence="2" id="KW-0813">Transport</keyword>
<sequence>MYNSSYNSLKQVSSSDVANGKNSAATTSASKSPPVSIRTNATPNPFCFNTILHKLNAKVPARLVLYLLSWSGFLVSFMMRTDMHLAIVAMTLPGNGNSSGSIGGRCADGSLPNSTAALVTSVNTSTTTTTTTITPLNISVIPAAEALVSAAAEQGHRQYYDWSAAVQSLITGSFFCCYVLSQVFGGIATQLFGTKKVFGWSQFVTALCSLLMPACADIHYGLLIALRSIQGCASGLTWPAMYAVVGYWIPLIERSRFMSSFQGFSIGTGLTFVLGGFITKRFGWQYVFYTTGSLGMLWCVFWYLLAFNTPREHPRITKDELEYIEINISSEMKESLGKKVPWKDIITSKPAWAIAITTFGRIWIHYVFIINGPSFMKNILCFDYEANGVLSGMPHICSYILSVVFCYIADKLLDRRCMTLTNIRKLFTALSQIVPGVLLLFIGYIDDIVLLLVVWFIAVSFITASYAGAMANIVDIAPNFAGPVLAFCQTIHMSASFLSPLNSGMILQNNATIEQWRTVFIVAAIVGNSTYIAYQVYGTAEIQKWDSIDTATGGSVGGGVGDGPSTANGDLLTCETGKRNSRNNGDDGEDDDDDDDMESKEDNQMLKKTTNGKSKDNVANN</sequence>
<feature type="transmembrane region" description="Helical" evidence="8">
    <location>
        <begin position="169"/>
        <end position="191"/>
    </location>
</feature>
<evidence type="ECO:0000313" key="10">
    <source>
        <dbReference type="EnsemblMetazoa" id="MDOA002122-PA"/>
    </source>
</evidence>
<feature type="transmembrane region" description="Helical" evidence="8">
    <location>
        <begin position="448"/>
        <end position="468"/>
    </location>
</feature>
<feature type="compositionally biased region" description="Low complexity" evidence="7">
    <location>
        <begin position="18"/>
        <end position="32"/>
    </location>
</feature>
<keyword evidence="5 8" id="KW-1133">Transmembrane helix</keyword>
<feature type="transmembrane region" description="Helical" evidence="8">
    <location>
        <begin position="284"/>
        <end position="305"/>
    </location>
</feature>
<dbReference type="GO" id="GO:0016020">
    <property type="term" value="C:membrane"/>
    <property type="evidence" value="ECO:0007669"/>
    <property type="project" value="UniProtKB-SubCell"/>
</dbReference>